<dbReference type="EMBL" id="VSSQ01097785">
    <property type="protein sequence ID" value="MPN41001.1"/>
    <property type="molecule type" value="Genomic_DNA"/>
</dbReference>
<dbReference type="AlphaFoldDB" id="A0A645HPM1"/>
<sequence>MQHARGRADEDISVGDDVPVVPALSFVIVHDEHVVGKLLAKHQLVGIGLGFGVGVSGHRKCVTHLNSPLLFLSFFTSCRLYG</sequence>
<reference evidence="1" key="1">
    <citation type="submission" date="2019-08" db="EMBL/GenBank/DDBJ databases">
        <authorList>
            <person name="Kucharzyk K."/>
            <person name="Murdoch R.W."/>
            <person name="Higgins S."/>
            <person name="Loffler F."/>
        </authorList>
    </citation>
    <scope>NUCLEOTIDE SEQUENCE</scope>
</reference>
<protein>
    <submittedName>
        <fullName evidence="1">Uncharacterized protein</fullName>
    </submittedName>
</protein>
<comment type="caution">
    <text evidence="1">The sequence shown here is derived from an EMBL/GenBank/DDBJ whole genome shotgun (WGS) entry which is preliminary data.</text>
</comment>
<evidence type="ECO:0000313" key="1">
    <source>
        <dbReference type="EMBL" id="MPN41001.1"/>
    </source>
</evidence>
<proteinExistence type="predicted"/>
<accession>A0A645HPM1</accession>
<organism evidence="1">
    <name type="scientific">bioreactor metagenome</name>
    <dbReference type="NCBI Taxonomy" id="1076179"/>
    <lineage>
        <taxon>unclassified sequences</taxon>
        <taxon>metagenomes</taxon>
        <taxon>ecological metagenomes</taxon>
    </lineage>
</organism>
<gene>
    <name evidence="1" type="ORF">SDC9_188541</name>
</gene>
<name>A0A645HPM1_9ZZZZ</name>